<evidence type="ECO:0000313" key="2">
    <source>
        <dbReference type="Proteomes" id="UP000180043"/>
    </source>
</evidence>
<accession>A0A1S1LUC3</accession>
<evidence type="ECO:0000313" key="1">
    <source>
        <dbReference type="EMBL" id="OHU59907.1"/>
    </source>
</evidence>
<dbReference type="RefSeq" id="WP_057969627.1">
    <property type="nucleotide sequence ID" value="NZ_MLII01000028.1"/>
</dbReference>
<proteinExistence type="predicted"/>
<name>A0A1S1LUC3_MYCCH</name>
<dbReference type="Pfam" id="PF13450">
    <property type="entry name" value="NAD_binding_8"/>
    <property type="match status" value="1"/>
</dbReference>
<dbReference type="InterPro" id="IPR036188">
    <property type="entry name" value="FAD/NAD-bd_sf"/>
</dbReference>
<gene>
    <name evidence="1" type="ORF">BKG82_05115</name>
</gene>
<sequence length="111" mass="12265">MAKALQSQRHMHHTHATCIAVAGPELFGIAMGVRLQRAGIEFTIYEKSDEIGGTSNQPHNPQHSFALMYEPPDAQHDLGLGLRQLVPRPWTVRWSFGHSCPSGPHCIGRTS</sequence>
<organism evidence="1 2">
    <name type="scientific">Mycobacteroides chelonae</name>
    <name type="common">Mycobacterium chelonae</name>
    <dbReference type="NCBI Taxonomy" id="1774"/>
    <lineage>
        <taxon>Bacteria</taxon>
        <taxon>Bacillati</taxon>
        <taxon>Actinomycetota</taxon>
        <taxon>Actinomycetes</taxon>
        <taxon>Mycobacteriales</taxon>
        <taxon>Mycobacteriaceae</taxon>
        <taxon>Mycobacteroides</taxon>
    </lineage>
</organism>
<dbReference type="Gene3D" id="3.50.50.60">
    <property type="entry name" value="FAD/NAD(P)-binding domain"/>
    <property type="match status" value="1"/>
</dbReference>
<dbReference type="SUPFAM" id="SSF51905">
    <property type="entry name" value="FAD/NAD(P)-binding domain"/>
    <property type="match status" value="1"/>
</dbReference>
<comment type="caution">
    <text evidence="1">The sequence shown here is derived from an EMBL/GenBank/DDBJ whole genome shotgun (WGS) entry which is preliminary data.</text>
</comment>
<protein>
    <submittedName>
        <fullName evidence="1">Uncharacterized protein</fullName>
    </submittedName>
</protein>
<reference evidence="1 2" key="1">
    <citation type="submission" date="2016-10" db="EMBL/GenBank/DDBJ databases">
        <title>Evaluation of Human, Veterinary and Environmental Mycobacterium chelonae Isolates by Core Genome Phylogenomic Analysis, Targeted Gene Comparison, and Anti-microbial Susceptibility Patterns: A Tale of Mistaken Identities.</title>
        <authorList>
            <person name="Fogelson S.B."/>
            <person name="Camus A.C."/>
            <person name="Lorenz W."/>
            <person name="Vasireddy R."/>
            <person name="Vasireddy S."/>
            <person name="Smith T."/>
            <person name="Brown-Elliott B.A."/>
            <person name="Wallace R.J.Jr."/>
            <person name="Hasan N.A."/>
            <person name="Reischl U."/>
            <person name="Sanchez S."/>
        </authorList>
    </citation>
    <scope>NUCLEOTIDE SEQUENCE [LARGE SCALE GENOMIC DNA]</scope>
    <source>
        <strain evidence="1 2">15515</strain>
    </source>
</reference>
<dbReference type="Proteomes" id="UP000180043">
    <property type="component" value="Unassembled WGS sequence"/>
</dbReference>
<dbReference type="AlphaFoldDB" id="A0A1S1LUC3"/>
<dbReference type="EMBL" id="MLIQ01000011">
    <property type="protein sequence ID" value="OHU59907.1"/>
    <property type="molecule type" value="Genomic_DNA"/>
</dbReference>